<evidence type="ECO:0000259" key="8">
    <source>
        <dbReference type="PROSITE" id="PS50011"/>
    </source>
</evidence>
<dbReference type="AlphaFoldDB" id="X6NG30"/>
<dbReference type="Gene3D" id="1.10.510.10">
    <property type="entry name" value="Transferase(Phosphotransferase) domain 1"/>
    <property type="match status" value="1"/>
</dbReference>
<keyword evidence="2" id="KW-0808">Transferase</keyword>
<dbReference type="PANTHER" id="PTHR24353">
    <property type="entry name" value="CYCLIC NUCLEOTIDE-DEPENDENT PROTEIN KINASE"/>
    <property type="match status" value="1"/>
</dbReference>
<keyword evidence="5 6" id="KW-0067">ATP-binding</keyword>
<dbReference type="Pfam" id="PF00069">
    <property type="entry name" value="Pkinase"/>
    <property type="match status" value="1"/>
</dbReference>
<dbReference type="Gene3D" id="3.30.200.20">
    <property type="entry name" value="Phosphorylase Kinase, domain 1"/>
    <property type="match status" value="1"/>
</dbReference>
<feature type="binding site" evidence="6">
    <location>
        <position position="115"/>
    </location>
    <ligand>
        <name>ATP</name>
        <dbReference type="ChEBI" id="CHEBI:30616"/>
    </ligand>
</feature>
<dbReference type="PROSITE" id="PS00107">
    <property type="entry name" value="PROTEIN_KINASE_ATP"/>
    <property type="match status" value="1"/>
</dbReference>
<organism evidence="9 10">
    <name type="scientific">Reticulomyxa filosa</name>
    <dbReference type="NCBI Taxonomy" id="46433"/>
    <lineage>
        <taxon>Eukaryota</taxon>
        <taxon>Sar</taxon>
        <taxon>Rhizaria</taxon>
        <taxon>Retaria</taxon>
        <taxon>Foraminifera</taxon>
        <taxon>Monothalamids</taxon>
        <taxon>Reticulomyxidae</taxon>
        <taxon>Reticulomyxa</taxon>
    </lineage>
</organism>
<dbReference type="PROSITE" id="PS50011">
    <property type="entry name" value="PROTEIN_KINASE_DOM"/>
    <property type="match status" value="1"/>
</dbReference>
<dbReference type="InterPro" id="IPR011009">
    <property type="entry name" value="Kinase-like_dom_sf"/>
</dbReference>
<name>X6NG30_RETFI</name>
<evidence type="ECO:0000256" key="1">
    <source>
        <dbReference type="ARBA" id="ARBA00022527"/>
    </source>
</evidence>
<evidence type="ECO:0000256" key="3">
    <source>
        <dbReference type="ARBA" id="ARBA00022741"/>
    </source>
</evidence>
<evidence type="ECO:0000256" key="6">
    <source>
        <dbReference type="PROSITE-ProRule" id="PRU10141"/>
    </source>
</evidence>
<keyword evidence="4 9" id="KW-0418">Kinase</keyword>
<evidence type="ECO:0000256" key="2">
    <source>
        <dbReference type="ARBA" id="ARBA00022679"/>
    </source>
</evidence>
<dbReference type="SUPFAM" id="SSF56112">
    <property type="entry name" value="Protein kinase-like (PK-like)"/>
    <property type="match status" value="1"/>
</dbReference>
<dbReference type="InterPro" id="IPR017441">
    <property type="entry name" value="Protein_kinase_ATP_BS"/>
</dbReference>
<comment type="similarity">
    <text evidence="7">Belongs to the protein kinase superfamily.</text>
</comment>
<evidence type="ECO:0000313" key="10">
    <source>
        <dbReference type="Proteomes" id="UP000023152"/>
    </source>
</evidence>
<dbReference type="Proteomes" id="UP000023152">
    <property type="component" value="Unassembled WGS sequence"/>
</dbReference>
<keyword evidence="3 6" id="KW-0547">Nucleotide-binding</keyword>
<dbReference type="InterPro" id="IPR008271">
    <property type="entry name" value="Ser/Thr_kinase_AS"/>
</dbReference>
<dbReference type="PANTHER" id="PTHR24353:SF147">
    <property type="entry name" value="CGMP-DEPENDENT SERINE_THREONIN PROTEIN KINASE-RELATED"/>
    <property type="match status" value="1"/>
</dbReference>
<evidence type="ECO:0000313" key="9">
    <source>
        <dbReference type="EMBL" id="ETO24906.1"/>
    </source>
</evidence>
<dbReference type="SMART" id="SM00220">
    <property type="entry name" value="S_TKc"/>
    <property type="match status" value="1"/>
</dbReference>
<comment type="caution">
    <text evidence="9">The sequence shown here is derived from an EMBL/GenBank/DDBJ whole genome shotgun (WGS) entry which is preliminary data.</text>
</comment>
<feature type="domain" description="Protein kinase" evidence="8">
    <location>
        <begin position="79"/>
        <end position="352"/>
    </location>
</feature>
<protein>
    <submittedName>
        <fullName evidence="9">Protein KINase family member (Kin-1)</fullName>
    </submittedName>
</protein>
<reference evidence="9 10" key="1">
    <citation type="journal article" date="2013" name="Curr. Biol.">
        <title>The Genome of the Foraminiferan Reticulomyxa filosa.</title>
        <authorList>
            <person name="Glockner G."/>
            <person name="Hulsmann N."/>
            <person name="Schleicher M."/>
            <person name="Noegel A.A."/>
            <person name="Eichinger L."/>
            <person name="Gallinger C."/>
            <person name="Pawlowski J."/>
            <person name="Sierra R."/>
            <person name="Euteneuer U."/>
            <person name="Pillet L."/>
            <person name="Moustafa A."/>
            <person name="Platzer M."/>
            <person name="Groth M."/>
            <person name="Szafranski K."/>
            <person name="Schliwa M."/>
        </authorList>
    </citation>
    <scope>NUCLEOTIDE SEQUENCE [LARGE SCALE GENOMIC DNA]</scope>
</reference>
<evidence type="ECO:0000256" key="7">
    <source>
        <dbReference type="RuleBase" id="RU000304"/>
    </source>
</evidence>
<dbReference type="GO" id="GO:0004674">
    <property type="term" value="F:protein serine/threonine kinase activity"/>
    <property type="evidence" value="ECO:0007669"/>
    <property type="project" value="UniProtKB-KW"/>
</dbReference>
<dbReference type="GO" id="GO:0005524">
    <property type="term" value="F:ATP binding"/>
    <property type="evidence" value="ECO:0007669"/>
    <property type="project" value="UniProtKB-UniRule"/>
</dbReference>
<evidence type="ECO:0000256" key="4">
    <source>
        <dbReference type="ARBA" id="ARBA00022777"/>
    </source>
</evidence>
<sequence>MYVTFFFFFFGVKATTNDCICLAISGKDLERLLPDMWKGSEGGEKEELRNEKASVDVKEDMETMSKAFKNCVDCTPEDLETIALLGVGAFGRVSLVAVKSKSGQTSDDVQYFALKKISKSRVTATRQQQHIRNEKMVLSASNSPFLVKLYATFKDAKCVYFLLELCLGGELYEYIRFHKHFTEANACFYAANVILAFEYLHDRNVIYRDLKPENVLCVMVCFNGYCKLTDFGFAKIRNESNSLCGTREYLAPEVINGCRQGFGVDWWCMGIFIYEMVCGYSPFDKPQPSHKDSPSTLFDRILGESVSFPSNLSLSNEFKDLVTLLLQKDQHERLGSGIGATGVQAVKNHKWFQVYIFVHVLLLLMRHSSCLKLKKTNYHKSIHLFFFFD</sequence>
<dbReference type="PROSITE" id="PS00108">
    <property type="entry name" value="PROTEIN_KINASE_ST"/>
    <property type="match status" value="1"/>
</dbReference>
<gene>
    <name evidence="9" type="ORF">RFI_12251</name>
</gene>
<accession>X6NG30</accession>
<proteinExistence type="inferred from homology"/>
<keyword evidence="10" id="KW-1185">Reference proteome</keyword>
<dbReference type="EMBL" id="ASPP01008881">
    <property type="protein sequence ID" value="ETO24906.1"/>
    <property type="molecule type" value="Genomic_DNA"/>
</dbReference>
<dbReference type="InterPro" id="IPR000719">
    <property type="entry name" value="Prot_kinase_dom"/>
</dbReference>
<keyword evidence="1 7" id="KW-0723">Serine/threonine-protein kinase</keyword>
<dbReference type="OMA" id="HIWHRRY"/>
<evidence type="ECO:0000256" key="5">
    <source>
        <dbReference type="ARBA" id="ARBA00022840"/>
    </source>
</evidence>